<gene>
    <name evidence="2" type="ORF">N0V83_009064</name>
</gene>
<sequence>MEDGQDRGMEKERSQMHINLDEDTEALKLGIEKAEIRLAERKAEQMRSNMEAKWTAARLEGEKDHDEMVGGEKEKKMMEGYRIPKRARPVVVEEEEDREEEQPSSKKFKIAHSGPGHQPHISIRPHILTTTAGPRAHGHQHTDAGVYGRRDY</sequence>
<feature type="compositionally biased region" description="Basic and acidic residues" evidence="1">
    <location>
        <begin position="1"/>
        <end position="15"/>
    </location>
</feature>
<feature type="compositionally biased region" description="Basic and acidic residues" evidence="1">
    <location>
        <begin position="59"/>
        <end position="79"/>
    </location>
</feature>
<accession>A0A9W9CIL9</accession>
<evidence type="ECO:0000313" key="3">
    <source>
        <dbReference type="Proteomes" id="UP001140560"/>
    </source>
</evidence>
<organism evidence="2 3">
    <name type="scientific">Neocucurbitaria cava</name>
    <dbReference type="NCBI Taxonomy" id="798079"/>
    <lineage>
        <taxon>Eukaryota</taxon>
        <taxon>Fungi</taxon>
        <taxon>Dikarya</taxon>
        <taxon>Ascomycota</taxon>
        <taxon>Pezizomycotina</taxon>
        <taxon>Dothideomycetes</taxon>
        <taxon>Pleosporomycetidae</taxon>
        <taxon>Pleosporales</taxon>
        <taxon>Pleosporineae</taxon>
        <taxon>Cucurbitariaceae</taxon>
        <taxon>Neocucurbitaria</taxon>
    </lineage>
</organism>
<keyword evidence="3" id="KW-1185">Reference proteome</keyword>
<comment type="caution">
    <text evidence="2">The sequence shown here is derived from an EMBL/GenBank/DDBJ whole genome shotgun (WGS) entry which is preliminary data.</text>
</comment>
<feature type="compositionally biased region" description="Acidic residues" evidence="1">
    <location>
        <begin position="92"/>
        <end position="102"/>
    </location>
</feature>
<dbReference type="EMBL" id="JAPEUY010000017">
    <property type="protein sequence ID" value="KAJ4364470.1"/>
    <property type="molecule type" value="Genomic_DNA"/>
</dbReference>
<name>A0A9W9CIL9_9PLEO</name>
<evidence type="ECO:0000313" key="2">
    <source>
        <dbReference type="EMBL" id="KAJ4364470.1"/>
    </source>
</evidence>
<dbReference type="AlphaFoldDB" id="A0A9W9CIL9"/>
<feature type="region of interest" description="Disordered" evidence="1">
    <location>
        <begin position="1"/>
        <end position="21"/>
    </location>
</feature>
<feature type="region of interest" description="Disordered" evidence="1">
    <location>
        <begin position="43"/>
        <end position="152"/>
    </location>
</feature>
<dbReference type="Proteomes" id="UP001140560">
    <property type="component" value="Unassembled WGS sequence"/>
</dbReference>
<protein>
    <submittedName>
        <fullName evidence="2">Uncharacterized protein</fullName>
    </submittedName>
</protein>
<reference evidence="2" key="1">
    <citation type="submission" date="2022-10" db="EMBL/GenBank/DDBJ databases">
        <title>Tapping the CABI collections for fungal endophytes: first genome assemblies for Collariella, Neodidymelliopsis, Ascochyta clinopodiicola, Didymella pomorum, Didymosphaeria variabile, Neocosmospora piperis and Neocucurbitaria cava.</title>
        <authorList>
            <person name="Hill R."/>
        </authorList>
    </citation>
    <scope>NUCLEOTIDE SEQUENCE</scope>
    <source>
        <strain evidence="2">IMI 356814</strain>
    </source>
</reference>
<evidence type="ECO:0000256" key="1">
    <source>
        <dbReference type="SAM" id="MobiDB-lite"/>
    </source>
</evidence>
<proteinExistence type="predicted"/>